<dbReference type="RefSeq" id="WP_058852915.1">
    <property type="nucleotide sequence ID" value="NZ_BMMH01000002.1"/>
</dbReference>
<comment type="caution">
    <text evidence="3">The sequence shown here is derived from an EMBL/GenBank/DDBJ whole genome shotgun (WGS) entry which is preliminary data.</text>
</comment>
<feature type="region of interest" description="Disordered" evidence="1">
    <location>
        <begin position="31"/>
        <end position="64"/>
    </location>
</feature>
<gene>
    <name evidence="3" type="ORF">GCM10011588_14670</name>
</gene>
<reference evidence="3" key="2">
    <citation type="submission" date="2020-09" db="EMBL/GenBank/DDBJ databases">
        <authorList>
            <person name="Sun Q."/>
            <person name="Zhou Y."/>
        </authorList>
    </citation>
    <scope>NUCLEOTIDE SEQUENCE</scope>
    <source>
        <strain evidence="3">CGMCC 4.3508</strain>
    </source>
</reference>
<accession>A0A917RDH5</accession>
<evidence type="ECO:0000313" key="4">
    <source>
        <dbReference type="Proteomes" id="UP000638263"/>
    </source>
</evidence>
<keyword evidence="2" id="KW-0472">Membrane</keyword>
<keyword evidence="2" id="KW-1133">Transmembrane helix</keyword>
<keyword evidence="2" id="KW-0812">Transmembrane</keyword>
<feature type="transmembrane region" description="Helical" evidence="2">
    <location>
        <begin position="91"/>
        <end position="113"/>
    </location>
</feature>
<dbReference type="Proteomes" id="UP000638263">
    <property type="component" value="Unassembled WGS sequence"/>
</dbReference>
<evidence type="ECO:0000313" key="3">
    <source>
        <dbReference type="EMBL" id="GGL01087.1"/>
    </source>
</evidence>
<dbReference type="AlphaFoldDB" id="A0A917RDH5"/>
<evidence type="ECO:0000256" key="1">
    <source>
        <dbReference type="SAM" id="MobiDB-lite"/>
    </source>
</evidence>
<organism evidence="3 4">
    <name type="scientific">Nocardia jinanensis</name>
    <dbReference type="NCBI Taxonomy" id="382504"/>
    <lineage>
        <taxon>Bacteria</taxon>
        <taxon>Bacillati</taxon>
        <taxon>Actinomycetota</taxon>
        <taxon>Actinomycetes</taxon>
        <taxon>Mycobacteriales</taxon>
        <taxon>Nocardiaceae</taxon>
        <taxon>Nocardia</taxon>
    </lineage>
</organism>
<feature type="transmembrane region" description="Helical" evidence="2">
    <location>
        <begin position="12"/>
        <end position="30"/>
    </location>
</feature>
<reference evidence="3" key="1">
    <citation type="journal article" date="2014" name="Int. J. Syst. Evol. Microbiol.">
        <title>Complete genome sequence of Corynebacterium casei LMG S-19264T (=DSM 44701T), isolated from a smear-ripened cheese.</title>
        <authorList>
            <consortium name="US DOE Joint Genome Institute (JGI-PGF)"/>
            <person name="Walter F."/>
            <person name="Albersmeier A."/>
            <person name="Kalinowski J."/>
            <person name="Ruckert C."/>
        </authorList>
    </citation>
    <scope>NUCLEOTIDE SEQUENCE</scope>
    <source>
        <strain evidence="3">CGMCC 4.3508</strain>
    </source>
</reference>
<evidence type="ECO:0000256" key="2">
    <source>
        <dbReference type="SAM" id="Phobius"/>
    </source>
</evidence>
<protein>
    <submittedName>
        <fullName evidence="3">Uncharacterized protein</fullName>
    </submittedName>
</protein>
<proteinExistence type="predicted"/>
<keyword evidence="4" id="KW-1185">Reference proteome</keyword>
<sequence>MYSGQAGALVRWLLPVVLAIAVSGMHHLPARDGGDTHRPVSSSHPLVSAAPVSDRGQEHAETARCCPRSPAAISAVPPADAPAGHGSGHELLHLCPAILVAALASVLIVAALGRYLFTTDATRTVVFRPTAPARPPPPGPISRRLAVLGVLRL</sequence>
<dbReference type="EMBL" id="BMMH01000002">
    <property type="protein sequence ID" value="GGL01087.1"/>
    <property type="molecule type" value="Genomic_DNA"/>
</dbReference>
<name>A0A917RDH5_9NOCA</name>